<dbReference type="FunFam" id="1.20.1540.10:FF:000019">
    <property type="entry name" value="RHOMBOID-like protein"/>
    <property type="match status" value="1"/>
</dbReference>
<dbReference type="InterPro" id="IPR022764">
    <property type="entry name" value="Peptidase_S54_rhomboid_dom"/>
</dbReference>
<comment type="similarity">
    <text evidence="3 10">Belongs to the peptidase S54 family.</text>
</comment>
<evidence type="ECO:0000256" key="2">
    <source>
        <dbReference type="ARBA" id="ARBA00004141"/>
    </source>
</evidence>
<evidence type="ECO:0000313" key="13">
    <source>
        <dbReference type="Proteomes" id="UP001168098"/>
    </source>
</evidence>
<dbReference type="EMBL" id="JARBHA010000009">
    <property type="protein sequence ID" value="KAJ9692641.1"/>
    <property type="molecule type" value="Genomic_DNA"/>
</dbReference>
<keyword evidence="4 10" id="KW-0645">Protease</keyword>
<keyword evidence="8 10" id="KW-1133">Transmembrane helix</keyword>
<dbReference type="GO" id="GO:0016020">
    <property type="term" value="C:membrane"/>
    <property type="evidence" value="ECO:0007669"/>
    <property type="project" value="UniProtKB-SubCell"/>
</dbReference>
<feature type="domain" description="Peptidase S54 rhomboid" evidence="11">
    <location>
        <begin position="109"/>
        <end position="245"/>
    </location>
</feature>
<evidence type="ECO:0000256" key="6">
    <source>
        <dbReference type="ARBA" id="ARBA00022801"/>
    </source>
</evidence>
<keyword evidence="5 10" id="KW-0812">Transmembrane</keyword>
<dbReference type="Pfam" id="PF01694">
    <property type="entry name" value="Rhomboid"/>
    <property type="match status" value="1"/>
</dbReference>
<gene>
    <name evidence="12" type="ORF">PVL29_011627</name>
</gene>
<evidence type="ECO:0000256" key="5">
    <source>
        <dbReference type="ARBA" id="ARBA00022692"/>
    </source>
</evidence>
<dbReference type="GO" id="GO:0005794">
    <property type="term" value="C:Golgi apparatus"/>
    <property type="evidence" value="ECO:0007669"/>
    <property type="project" value="UniProtKB-ARBA"/>
</dbReference>
<protein>
    <recommendedName>
        <fullName evidence="10">RHOMBOID-like protein</fullName>
        <ecNumber evidence="10">3.4.21.105</ecNumber>
    </recommendedName>
</protein>
<evidence type="ECO:0000256" key="9">
    <source>
        <dbReference type="ARBA" id="ARBA00023136"/>
    </source>
</evidence>
<feature type="transmembrane region" description="Helical" evidence="10">
    <location>
        <begin position="203"/>
        <end position="222"/>
    </location>
</feature>
<keyword evidence="7 10" id="KW-0720">Serine protease</keyword>
<evidence type="ECO:0000256" key="1">
    <source>
        <dbReference type="ARBA" id="ARBA00000156"/>
    </source>
</evidence>
<accession>A0AA38ZP24</accession>
<comment type="caution">
    <text evidence="12">The sequence shown here is derived from an EMBL/GenBank/DDBJ whole genome shotgun (WGS) entry which is preliminary data.</text>
</comment>
<name>A0AA38ZP24_VITRO</name>
<dbReference type="InterPro" id="IPR002610">
    <property type="entry name" value="Peptidase_S54_rhomboid-like"/>
</dbReference>
<organism evidence="12 13">
    <name type="scientific">Vitis rotundifolia</name>
    <name type="common">Muscadine grape</name>
    <dbReference type="NCBI Taxonomy" id="103349"/>
    <lineage>
        <taxon>Eukaryota</taxon>
        <taxon>Viridiplantae</taxon>
        <taxon>Streptophyta</taxon>
        <taxon>Embryophyta</taxon>
        <taxon>Tracheophyta</taxon>
        <taxon>Spermatophyta</taxon>
        <taxon>Magnoliopsida</taxon>
        <taxon>eudicotyledons</taxon>
        <taxon>Gunneridae</taxon>
        <taxon>Pentapetalae</taxon>
        <taxon>rosids</taxon>
        <taxon>Vitales</taxon>
        <taxon>Vitaceae</taxon>
        <taxon>Viteae</taxon>
        <taxon>Vitis</taxon>
    </lineage>
</organism>
<feature type="transmembrane region" description="Helical" evidence="10">
    <location>
        <begin position="118"/>
        <end position="139"/>
    </location>
</feature>
<feature type="transmembrane region" description="Helical" evidence="10">
    <location>
        <begin position="33"/>
        <end position="54"/>
    </location>
</feature>
<dbReference type="PANTHER" id="PTHR22936">
    <property type="entry name" value="RHOMBOID-RELATED"/>
    <property type="match status" value="1"/>
</dbReference>
<keyword evidence="13" id="KW-1185">Reference proteome</keyword>
<evidence type="ECO:0000313" key="12">
    <source>
        <dbReference type="EMBL" id="KAJ9692641.1"/>
    </source>
</evidence>
<proteinExistence type="inferred from homology"/>
<evidence type="ECO:0000256" key="3">
    <source>
        <dbReference type="ARBA" id="ARBA00009045"/>
    </source>
</evidence>
<comment type="subcellular location">
    <subcellularLocation>
        <location evidence="2 10">Membrane</location>
        <topology evidence="2 10">Multi-pass membrane protein</topology>
    </subcellularLocation>
</comment>
<dbReference type="PANTHER" id="PTHR22936:SF87">
    <property type="entry name" value="RHOMBOID-LIKE PROTEIN 5"/>
    <property type="match status" value="1"/>
</dbReference>
<dbReference type="GO" id="GO:0004252">
    <property type="term" value="F:serine-type endopeptidase activity"/>
    <property type="evidence" value="ECO:0007669"/>
    <property type="project" value="InterPro"/>
</dbReference>
<feature type="transmembrane region" description="Helical" evidence="10">
    <location>
        <begin position="228"/>
        <end position="246"/>
    </location>
</feature>
<dbReference type="InterPro" id="IPR035952">
    <property type="entry name" value="Rhomboid-like_sf"/>
</dbReference>
<evidence type="ECO:0000256" key="10">
    <source>
        <dbReference type="RuleBase" id="RU362115"/>
    </source>
</evidence>
<evidence type="ECO:0000256" key="8">
    <source>
        <dbReference type="ARBA" id="ARBA00022989"/>
    </source>
</evidence>
<dbReference type="AlphaFoldDB" id="A0AA38ZP24"/>
<dbReference type="EC" id="3.4.21.105" evidence="10"/>
<dbReference type="SUPFAM" id="SSF144091">
    <property type="entry name" value="Rhomboid-like"/>
    <property type="match status" value="1"/>
</dbReference>
<comment type="catalytic activity">
    <reaction evidence="1 10">
        <text>Cleaves type-1 transmembrane domains using a catalytic dyad composed of serine and histidine that are contributed by different transmembrane domains.</text>
        <dbReference type="EC" id="3.4.21.105"/>
    </reaction>
</comment>
<feature type="transmembrane region" description="Helical" evidence="10">
    <location>
        <begin position="151"/>
        <end position="169"/>
    </location>
</feature>
<reference evidence="12 13" key="1">
    <citation type="journal article" date="2023" name="BMC Biotechnol.">
        <title>Vitis rotundifolia cv Carlos genome sequencing.</title>
        <authorList>
            <person name="Huff M."/>
            <person name="Hulse-Kemp A."/>
            <person name="Scheffler B."/>
            <person name="Youngblood R."/>
            <person name="Simpson S."/>
            <person name="Babiker E."/>
            <person name="Staton M."/>
        </authorList>
    </citation>
    <scope>NUCLEOTIDE SEQUENCE [LARGE SCALE GENOMIC DNA]</scope>
    <source>
        <tissue evidence="12">Leaf</tissue>
    </source>
</reference>
<keyword evidence="9 10" id="KW-0472">Membrane</keyword>
<evidence type="ECO:0000259" key="11">
    <source>
        <dbReference type="Pfam" id="PF01694"/>
    </source>
</evidence>
<feature type="transmembrane region" description="Helical" evidence="10">
    <location>
        <begin position="175"/>
        <end position="196"/>
    </location>
</feature>
<comment type="function">
    <text evidence="10">Serine protease involved in intramembrane proteolysis.</text>
</comment>
<dbReference type="Gene3D" id="1.20.1540.10">
    <property type="entry name" value="Rhomboid-like"/>
    <property type="match status" value="1"/>
</dbReference>
<dbReference type="GO" id="GO:0006508">
    <property type="term" value="P:proteolysis"/>
    <property type="evidence" value="ECO:0007669"/>
    <property type="project" value="UniProtKB-KW"/>
</dbReference>
<keyword evidence="6 10" id="KW-0378">Hydrolase</keyword>
<feature type="transmembrane region" description="Helical" evidence="10">
    <location>
        <begin position="273"/>
        <end position="291"/>
    </location>
</feature>
<dbReference type="Proteomes" id="UP001168098">
    <property type="component" value="Unassembled WGS sequence"/>
</dbReference>
<evidence type="ECO:0000256" key="4">
    <source>
        <dbReference type="ARBA" id="ARBA00022670"/>
    </source>
</evidence>
<sequence length="324" mass="35701">MGKSKTPGDIEAAAHQVAARPQARPCPPPPKPWFPWLVPVFFMANVATFVYSMYVNNCPEKTGADRCVFNSYLGRFSFQPLSENPLFGPSPTTLEKLGALEKNLVVQEGEEWRLVSCIWLHAGAIHLIANMLSLLFIGVRLEQEFGFLRIGLLYVISGFGGSLLSALHLQTSISVGASGALFGLLGAMLSELFINWTIYANKCAALMTLMFVVVLNLAVGFLPHVDSSAHIGGFLSGFLLGFILLVRPQYGYVSRKYIPPGYDGKRVKSKHKWYQYLLWVAALVTLIFGYLKTDTMLSSTINSLLTSPNPNVEAQKVYTFYGSS</sequence>
<evidence type="ECO:0000256" key="7">
    <source>
        <dbReference type="ARBA" id="ARBA00022825"/>
    </source>
</evidence>